<keyword evidence="3" id="KW-1185">Reference proteome</keyword>
<dbReference type="AlphaFoldDB" id="A0A0A0LWS2"/>
<evidence type="ECO:0000313" key="2">
    <source>
        <dbReference type="EMBL" id="KGN64436.1"/>
    </source>
</evidence>
<dbReference type="Proteomes" id="UP000029981">
    <property type="component" value="Chromosome 1"/>
</dbReference>
<accession>A0A0A0LWS2</accession>
<proteinExistence type="predicted"/>
<feature type="region of interest" description="Disordered" evidence="1">
    <location>
        <begin position="34"/>
        <end position="57"/>
    </location>
</feature>
<reference evidence="2 3" key="4">
    <citation type="journal article" date="2011" name="BMC Genomics">
        <title>RNA-Seq improves annotation of protein-coding genes in the cucumber genome.</title>
        <authorList>
            <person name="Li Z."/>
            <person name="Zhang Z."/>
            <person name="Yan P."/>
            <person name="Huang S."/>
            <person name="Fei Z."/>
            <person name="Lin K."/>
        </authorList>
    </citation>
    <scope>NUCLEOTIDE SEQUENCE [LARGE SCALE GENOMIC DNA]</scope>
    <source>
        <strain evidence="3">cv. 9930</strain>
    </source>
</reference>
<sequence length="71" mass="7829">MVEGPKAIGGCLQWTLAPFFGRNHRPLSNPLVPPRLPITKYGGRDRSGNNDDNYGDHPFLLPCRLSILSLA</sequence>
<evidence type="ECO:0000256" key="1">
    <source>
        <dbReference type="SAM" id="MobiDB-lite"/>
    </source>
</evidence>
<dbReference type="Gramene" id="KGN64436">
    <property type="protein sequence ID" value="KGN64436"/>
    <property type="gene ID" value="Csa_1G051735"/>
</dbReference>
<evidence type="ECO:0000313" key="3">
    <source>
        <dbReference type="Proteomes" id="UP000029981"/>
    </source>
</evidence>
<reference evidence="2 3" key="3">
    <citation type="journal article" date="2010" name="BMC Genomics">
        <title>Transcriptome sequencing and comparative analysis of cucumber flowers with different sex types.</title>
        <authorList>
            <person name="Guo S."/>
            <person name="Zheng Y."/>
            <person name="Joung J.G."/>
            <person name="Liu S."/>
            <person name="Zhang Z."/>
            <person name="Crasta O.R."/>
            <person name="Sobral B.W."/>
            <person name="Xu Y."/>
            <person name="Huang S."/>
            <person name="Fei Z."/>
        </authorList>
    </citation>
    <scope>NUCLEOTIDE SEQUENCE [LARGE SCALE GENOMIC DNA]</scope>
    <source>
        <strain evidence="3">cv. 9930</strain>
    </source>
</reference>
<name>A0A0A0LWS2_CUCSA</name>
<dbReference type="EMBL" id="CM002922">
    <property type="protein sequence ID" value="KGN64436.1"/>
    <property type="molecule type" value="Genomic_DNA"/>
</dbReference>
<gene>
    <name evidence="2" type="ORF">Csa_1G051735</name>
</gene>
<organism evidence="2 3">
    <name type="scientific">Cucumis sativus</name>
    <name type="common">Cucumber</name>
    <dbReference type="NCBI Taxonomy" id="3659"/>
    <lineage>
        <taxon>Eukaryota</taxon>
        <taxon>Viridiplantae</taxon>
        <taxon>Streptophyta</taxon>
        <taxon>Embryophyta</taxon>
        <taxon>Tracheophyta</taxon>
        <taxon>Spermatophyta</taxon>
        <taxon>Magnoliopsida</taxon>
        <taxon>eudicotyledons</taxon>
        <taxon>Gunneridae</taxon>
        <taxon>Pentapetalae</taxon>
        <taxon>rosids</taxon>
        <taxon>fabids</taxon>
        <taxon>Cucurbitales</taxon>
        <taxon>Cucurbitaceae</taxon>
        <taxon>Benincaseae</taxon>
        <taxon>Cucumis</taxon>
    </lineage>
</organism>
<protein>
    <submittedName>
        <fullName evidence="2">Uncharacterized protein</fullName>
    </submittedName>
</protein>
<reference evidence="2 3" key="2">
    <citation type="journal article" date="2009" name="PLoS ONE">
        <title>An integrated genetic and cytogenetic map of the cucumber genome.</title>
        <authorList>
            <person name="Ren Y."/>
            <person name="Zhang Z."/>
            <person name="Liu J."/>
            <person name="Staub J.E."/>
            <person name="Han Y."/>
            <person name="Cheng Z."/>
            <person name="Li X."/>
            <person name="Lu J."/>
            <person name="Miao H."/>
            <person name="Kang H."/>
            <person name="Xie B."/>
            <person name="Gu X."/>
            <person name="Wang X."/>
            <person name="Du Y."/>
            <person name="Jin W."/>
            <person name="Huang S."/>
        </authorList>
    </citation>
    <scope>NUCLEOTIDE SEQUENCE [LARGE SCALE GENOMIC DNA]</scope>
    <source>
        <strain evidence="3">cv. 9930</strain>
    </source>
</reference>
<reference evidence="2 3" key="1">
    <citation type="journal article" date="2009" name="Nat. Genet.">
        <title>The genome of the cucumber, Cucumis sativus L.</title>
        <authorList>
            <person name="Huang S."/>
            <person name="Li R."/>
            <person name="Zhang Z."/>
            <person name="Li L."/>
            <person name="Gu X."/>
            <person name="Fan W."/>
            <person name="Lucas W.J."/>
            <person name="Wang X."/>
            <person name="Xie B."/>
            <person name="Ni P."/>
            <person name="Ren Y."/>
            <person name="Zhu H."/>
            <person name="Li J."/>
            <person name="Lin K."/>
            <person name="Jin W."/>
            <person name="Fei Z."/>
            <person name="Li G."/>
            <person name="Staub J."/>
            <person name="Kilian A."/>
            <person name="van der Vossen E.A."/>
            <person name="Wu Y."/>
            <person name="Guo J."/>
            <person name="He J."/>
            <person name="Jia Z."/>
            <person name="Ren Y."/>
            <person name="Tian G."/>
            <person name="Lu Y."/>
            <person name="Ruan J."/>
            <person name="Qian W."/>
            <person name="Wang M."/>
            <person name="Huang Q."/>
            <person name="Li B."/>
            <person name="Xuan Z."/>
            <person name="Cao J."/>
            <person name="Asan"/>
            <person name="Wu Z."/>
            <person name="Zhang J."/>
            <person name="Cai Q."/>
            <person name="Bai Y."/>
            <person name="Zhao B."/>
            <person name="Han Y."/>
            <person name="Li Y."/>
            <person name="Li X."/>
            <person name="Wang S."/>
            <person name="Shi Q."/>
            <person name="Liu S."/>
            <person name="Cho W.K."/>
            <person name="Kim J.Y."/>
            <person name="Xu Y."/>
            <person name="Heller-Uszynska K."/>
            <person name="Miao H."/>
            <person name="Cheng Z."/>
            <person name="Zhang S."/>
            <person name="Wu J."/>
            <person name="Yang Y."/>
            <person name="Kang H."/>
            <person name="Li M."/>
            <person name="Liang H."/>
            <person name="Ren X."/>
            <person name="Shi Z."/>
            <person name="Wen M."/>
            <person name="Jian M."/>
            <person name="Yang H."/>
            <person name="Zhang G."/>
            <person name="Yang Z."/>
            <person name="Chen R."/>
            <person name="Liu S."/>
            <person name="Li J."/>
            <person name="Ma L."/>
            <person name="Liu H."/>
            <person name="Zhou Y."/>
            <person name="Zhao J."/>
            <person name="Fang X."/>
            <person name="Li G."/>
            <person name="Fang L."/>
            <person name="Li Y."/>
            <person name="Liu D."/>
            <person name="Zheng H."/>
            <person name="Zhang Y."/>
            <person name="Qin N."/>
            <person name="Li Z."/>
            <person name="Yang G."/>
            <person name="Yang S."/>
            <person name="Bolund L."/>
            <person name="Kristiansen K."/>
            <person name="Zheng H."/>
            <person name="Li S."/>
            <person name="Zhang X."/>
            <person name="Yang H."/>
            <person name="Wang J."/>
            <person name="Sun R."/>
            <person name="Zhang B."/>
            <person name="Jiang S."/>
            <person name="Wang J."/>
            <person name="Du Y."/>
            <person name="Li S."/>
        </authorList>
    </citation>
    <scope>NUCLEOTIDE SEQUENCE [LARGE SCALE GENOMIC DNA]</scope>
    <source>
        <strain evidence="3">cv. 9930</strain>
    </source>
</reference>